<protein>
    <submittedName>
        <fullName evidence="2">DNA replication protein dnaC</fullName>
    </submittedName>
</protein>
<dbReference type="CDD" id="cd00009">
    <property type="entry name" value="AAA"/>
    <property type="match status" value="1"/>
</dbReference>
<dbReference type="InterPro" id="IPR002611">
    <property type="entry name" value="IstB_ATP-bd"/>
</dbReference>
<dbReference type="RefSeq" id="WP_055153543.1">
    <property type="nucleotide sequence ID" value="NZ_CZAW01000067.1"/>
</dbReference>
<organism evidence="2 3">
    <name type="scientific">Blautia wexlerae</name>
    <dbReference type="NCBI Taxonomy" id="418240"/>
    <lineage>
        <taxon>Bacteria</taxon>
        <taxon>Bacillati</taxon>
        <taxon>Bacillota</taxon>
        <taxon>Clostridia</taxon>
        <taxon>Lachnospirales</taxon>
        <taxon>Lachnospiraceae</taxon>
        <taxon>Blautia</taxon>
    </lineage>
</organism>
<dbReference type="Gene3D" id="3.40.50.300">
    <property type="entry name" value="P-loop containing nucleotide triphosphate hydrolases"/>
    <property type="match status" value="1"/>
</dbReference>
<dbReference type="Pfam" id="PF01695">
    <property type="entry name" value="IstB_IS21"/>
    <property type="match status" value="1"/>
</dbReference>
<evidence type="ECO:0000313" key="2">
    <source>
        <dbReference type="EMBL" id="CUQ07184.1"/>
    </source>
</evidence>
<dbReference type="OrthoDB" id="9770694at2"/>
<evidence type="ECO:0000259" key="1">
    <source>
        <dbReference type="Pfam" id="PF01695"/>
    </source>
</evidence>
<gene>
    <name evidence="2" type="primary">dnaC_3</name>
    <name evidence="2" type="ORF">ERS852523_03846</name>
</gene>
<reference evidence="2 3" key="1">
    <citation type="submission" date="2015-09" db="EMBL/GenBank/DDBJ databases">
        <authorList>
            <consortium name="Pathogen Informatics"/>
        </authorList>
    </citation>
    <scope>NUCLEOTIDE SEQUENCE [LARGE SCALE GENOMIC DNA]</scope>
    <source>
        <strain evidence="2 3">2789STDY5834911</strain>
    </source>
</reference>
<feature type="domain" description="IstB-like ATP-binding" evidence="1">
    <location>
        <begin position="77"/>
        <end position="270"/>
    </location>
</feature>
<dbReference type="GO" id="GO:0005524">
    <property type="term" value="F:ATP binding"/>
    <property type="evidence" value="ECO:0007669"/>
    <property type="project" value="InterPro"/>
</dbReference>
<evidence type="ECO:0000313" key="3">
    <source>
        <dbReference type="Proteomes" id="UP000095712"/>
    </source>
</evidence>
<dbReference type="Proteomes" id="UP000095712">
    <property type="component" value="Unassembled WGS sequence"/>
</dbReference>
<dbReference type="InterPro" id="IPR027417">
    <property type="entry name" value="P-loop_NTPase"/>
</dbReference>
<dbReference type="PANTHER" id="PTHR30050">
    <property type="entry name" value="CHROMOSOMAL REPLICATION INITIATOR PROTEIN DNAA"/>
    <property type="match status" value="1"/>
</dbReference>
<dbReference type="GO" id="GO:0006260">
    <property type="term" value="P:DNA replication"/>
    <property type="evidence" value="ECO:0007669"/>
    <property type="project" value="TreeGrafter"/>
</dbReference>
<dbReference type="PANTHER" id="PTHR30050:SF4">
    <property type="entry name" value="ATP-BINDING PROTEIN RV3427C IN INSERTION SEQUENCE-RELATED"/>
    <property type="match status" value="1"/>
</dbReference>
<proteinExistence type="predicted"/>
<sequence length="287" mass="32734">MIEITAEIRAFIDKAAAGAELAEDEYIDPSDGLIHCKKCGGQRQTVVSCFGKPGYFMPRCICQCQREAEEQCKAAEERQRRMERIKRRKAQGLQDRYLYDYTFANDNGQNPLMDKARAYVENWKEAYKSNIGLLLFGDVGTGKSFFAGCIANALLDRDVPVLMTNFPTILNRLTGMFSEDRADFIASFDEYDLLIIDDLGVERSTEYAMEQMFFVIDSRYRSRRPMIITTNLKLAELKNPPDLAHARIYDRILERCAPILFAGKNFREENAGATKQAAKDIVNSKHD</sequence>
<name>A0A174TAL5_9FIRM</name>
<dbReference type="AlphaFoldDB" id="A0A174TAL5"/>
<dbReference type="EMBL" id="CZAW01000067">
    <property type="protein sequence ID" value="CUQ07184.1"/>
    <property type="molecule type" value="Genomic_DNA"/>
</dbReference>
<dbReference type="NCBIfam" id="NF005992">
    <property type="entry name" value="PRK08116.1"/>
    <property type="match status" value="1"/>
</dbReference>
<accession>A0A174TAL5</accession>
<dbReference type="SUPFAM" id="SSF52540">
    <property type="entry name" value="P-loop containing nucleoside triphosphate hydrolases"/>
    <property type="match status" value="1"/>
</dbReference>